<dbReference type="Gene3D" id="3.40.190.10">
    <property type="entry name" value="Periplasmic binding protein-like II"/>
    <property type="match status" value="2"/>
</dbReference>
<dbReference type="InterPro" id="IPR051455">
    <property type="entry name" value="Bact_solute-bind_prot3"/>
</dbReference>
<gene>
    <name evidence="7" type="ORF">QO005_004683</name>
</gene>
<dbReference type="EMBL" id="JAUSWH010000029">
    <property type="protein sequence ID" value="MDQ0458322.1"/>
    <property type="molecule type" value="Genomic_DNA"/>
</dbReference>
<evidence type="ECO:0000313" key="7">
    <source>
        <dbReference type="EMBL" id="MDQ0458322.1"/>
    </source>
</evidence>
<proteinExistence type="inferred from homology"/>
<dbReference type="InterPro" id="IPR001638">
    <property type="entry name" value="Solute-binding_3/MltF_N"/>
</dbReference>
<feature type="signal peptide" evidence="5">
    <location>
        <begin position="1"/>
        <end position="23"/>
    </location>
</feature>
<feature type="chain" id="PRO_5046549628" evidence="5">
    <location>
        <begin position="24"/>
        <end position="278"/>
    </location>
</feature>
<dbReference type="PANTHER" id="PTHR30085:SF6">
    <property type="entry name" value="ABC TRANSPORTER GLUTAMINE-BINDING PROTEIN GLNH"/>
    <property type="match status" value="1"/>
</dbReference>
<dbReference type="PANTHER" id="PTHR30085">
    <property type="entry name" value="AMINO ACID ABC TRANSPORTER PERMEASE"/>
    <property type="match status" value="1"/>
</dbReference>
<feature type="domain" description="Solute-binding protein family 3/N-terminal" evidence="6">
    <location>
        <begin position="34"/>
        <end position="254"/>
    </location>
</feature>
<organism evidence="7 8">
    <name type="scientific">Rhizobium paknamense</name>
    <dbReference type="NCBI Taxonomy" id="1206817"/>
    <lineage>
        <taxon>Bacteria</taxon>
        <taxon>Pseudomonadati</taxon>
        <taxon>Pseudomonadota</taxon>
        <taxon>Alphaproteobacteria</taxon>
        <taxon>Hyphomicrobiales</taxon>
        <taxon>Rhizobiaceae</taxon>
        <taxon>Rhizobium/Agrobacterium group</taxon>
        <taxon>Rhizobium</taxon>
    </lineage>
</organism>
<keyword evidence="2" id="KW-0813">Transport</keyword>
<comment type="similarity">
    <text evidence="1 4">Belongs to the bacterial solute-binding protein 3 family.</text>
</comment>
<sequence>MISFKTVCGAAVLSLFAITAAKADQLADIKAKGTLVCGTMGTFEPFSFQDPKTRETVGYEVDLCQKVADSLGVKLELKLLAVEARIPELTQGRVDLLSAALGYSDERAKQIDYSLTSFVSRQMFMTKAGSGISKIADLKTDKISAPKGSSSEKYVRALVPDAKLLTFQDPPSAFLALQQSKVKALILSELALKKFQMQAGDGLEFIKEPAAIEYWGLGVRKGEPAFLDAVNKALKDMEASGDAQKIFDKWIGKDSPYTLERTFILDKPVSNPVLAEVK</sequence>
<name>A0ABU0IJB5_9HYPH</name>
<evidence type="ECO:0000313" key="8">
    <source>
        <dbReference type="Proteomes" id="UP001235269"/>
    </source>
</evidence>
<protein>
    <submittedName>
        <fullName evidence="7">Polar amino acid transport system substrate-binding protein</fullName>
    </submittedName>
</protein>
<dbReference type="CDD" id="cd13689">
    <property type="entry name" value="PBP2_BsGlnH"/>
    <property type="match status" value="1"/>
</dbReference>
<dbReference type="Pfam" id="PF00497">
    <property type="entry name" value="SBP_bac_3"/>
    <property type="match status" value="1"/>
</dbReference>
<dbReference type="Proteomes" id="UP001235269">
    <property type="component" value="Unassembled WGS sequence"/>
</dbReference>
<reference evidence="7 8" key="1">
    <citation type="submission" date="2023-07" db="EMBL/GenBank/DDBJ databases">
        <title>Genomic Encyclopedia of Type Strains, Phase IV (KMG-IV): sequencing the most valuable type-strain genomes for metagenomic binning, comparative biology and taxonomic classification.</title>
        <authorList>
            <person name="Goeker M."/>
        </authorList>
    </citation>
    <scope>NUCLEOTIDE SEQUENCE [LARGE SCALE GENOMIC DNA]</scope>
    <source>
        <strain evidence="7 8">DSM 100301</strain>
    </source>
</reference>
<dbReference type="RefSeq" id="WP_307160412.1">
    <property type="nucleotide sequence ID" value="NZ_JAUSWH010000029.1"/>
</dbReference>
<keyword evidence="8" id="KW-1185">Reference proteome</keyword>
<accession>A0ABU0IJB5</accession>
<keyword evidence="3 5" id="KW-0732">Signal</keyword>
<evidence type="ECO:0000259" key="6">
    <source>
        <dbReference type="SMART" id="SM00062"/>
    </source>
</evidence>
<dbReference type="SMART" id="SM00062">
    <property type="entry name" value="PBPb"/>
    <property type="match status" value="1"/>
</dbReference>
<dbReference type="PROSITE" id="PS01039">
    <property type="entry name" value="SBP_BACTERIAL_3"/>
    <property type="match status" value="1"/>
</dbReference>
<evidence type="ECO:0000256" key="3">
    <source>
        <dbReference type="ARBA" id="ARBA00022729"/>
    </source>
</evidence>
<dbReference type="SUPFAM" id="SSF53850">
    <property type="entry name" value="Periplasmic binding protein-like II"/>
    <property type="match status" value="1"/>
</dbReference>
<comment type="caution">
    <text evidence="7">The sequence shown here is derived from an EMBL/GenBank/DDBJ whole genome shotgun (WGS) entry which is preliminary data.</text>
</comment>
<evidence type="ECO:0000256" key="5">
    <source>
        <dbReference type="SAM" id="SignalP"/>
    </source>
</evidence>
<evidence type="ECO:0000256" key="1">
    <source>
        <dbReference type="ARBA" id="ARBA00010333"/>
    </source>
</evidence>
<evidence type="ECO:0000256" key="4">
    <source>
        <dbReference type="RuleBase" id="RU003744"/>
    </source>
</evidence>
<dbReference type="InterPro" id="IPR018313">
    <property type="entry name" value="SBP_3_CS"/>
</dbReference>
<evidence type="ECO:0000256" key="2">
    <source>
        <dbReference type="ARBA" id="ARBA00022448"/>
    </source>
</evidence>